<dbReference type="EMBL" id="CP003588">
    <property type="protein sequence ID" value="AFK72693.1"/>
    <property type="molecule type" value="Genomic_DNA"/>
</dbReference>
<protein>
    <submittedName>
        <fullName evidence="5">ArsR family transcriptional regulator</fullName>
    </submittedName>
</protein>
<dbReference type="PANTHER" id="PTHR33154">
    <property type="entry name" value="TRANSCRIPTIONAL REGULATOR, ARSR FAMILY"/>
    <property type="match status" value="1"/>
</dbReference>
<organism evidence="5 6">
    <name type="scientific">Pseudomonas putida ND6</name>
    <dbReference type="NCBI Taxonomy" id="231023"/>
    <lineage>
        <taxon>Bacteria</taxon>
        <taxon>Pseudomonadati</taxon>
        <taxon>Pseudomonadota</taxon>
        <taxon>Gammaproteobacteria</taxon>
        <taxon>Pseudomonadales</taxon>
        <taxon>Pseudomonadaceae</taxon>
        <taxon>Pseudomonas</taxon>
    </lineage>
</organism>
<dbReference type="Proteomes" id="UP000005268">
    <property type="component" value="Chromosome"/>
</dbReference>
<dbReference type="SMART" id="SM00418">
    <property type="entry name" value="HTH_ARSR"/>
    <property type="match status" value="1"/>
</dbReference>
<dbReference type="InterPro" id="IPR051081">
    <property type="entry name" value="HTH_MetalResp_TranReg"/>
</dbReference>
<dbReference type="GO" id="GO:0003677">
    <property type="term" value="F:DNA binding"/>
    <property type="evidence" value="ECO:0007669"/>
    <property type="project" value="UniProtKB-KW"/>
</dbReference>
<gene>
    <name evidence="5" type="ORF">YSA_10920</name>
</gene>
<reference evidence="5 6" key="1">
    <citation type="journal article" date="2012" name="J. Bacteriol.">
        <title>Complete Genome Sequence of the Naphthalene-Degrading Pseudomonas putida Strain ND6.</title>
        <authorList>
            <person name="Li S."/>
            <person name="Zhao H."/>
            <person name="Li Y."/>
            <person name="Niu S."/>
            <person name="Cai B."/>
        </authorList>
    </citation>
    <scope>NUCLEOTIDE SEQUENCE [LARGE SCALE GENOMIC DNA]</scope>
    <source>
        <strain evidence="5 6">ND6</strain>
    </source>
</reference>
<dbReference type="PANTHER" id="PTHR33154:SF33">
    <property type="entry name" value="TRANSCRIPTIONAL REPRESSOR SDPR"/>
    <property type="match status" value="1"/>
</dbReference>
<evidence type="ECO:0000256" key="2">
    <source>
        <dbReference type="ARBA" id="ARBA00023125"/>
    </source>
</evidence>
<dbReference type="InterPro" id="IPR036390">
    <property type="entry name" value="WH_DNA-bd_sf"/>
</dbReference>
<feature type="domain" description="HTH arsR-type" evidence="4">
    <location>
        <begin position="28"/>
        <end position="131"/>
    </location>
</feature>
<dbReference type="SUPFAM" id="SSF46785">
    <property type="entry name" value="Winged helix' DNA-binding domain"/>
    <property type="match status" value="1"/>
</dbReference>
<dbReference type="InterPro" id="IPR011991">
    <property type="entry name" value="ArsR-like_HTH"/>
</dbReference>
<evidence type="ECO:0000256" key="3">
    <source>
        <dbReference type="ARBA" id="ARBA00023163"/>
    </source>
</evidence>
<dbReference type="AlphaFoldDB" id="I3V4M2"/>
<dbReference type="KEGG" id="ppi:YSA_10920"/>
<dbReference type="GO" id="GO:0003700">
    <property type="term" value="F:DNA-binding transcription factor activity"/>
    <property type="evidence" value="ECO:0007669"/>
    <property type="project" value="InterPro"/>
</dbReference>
<evidence type="ECO:0000256" key="1">
    <source>
        <dbReference type="ARBA" id="ARBA00023015"/>
    </source>
</evidence>
<dbReference type="InterPro" id="IPR036388">
    <property type="entry name" value="WH-like_DNA-bd_sf"/>
</dbReference>
<proteinExistence type="predicted"/>
<keyword evidence="3" id="KW-0804">Transcription</keyword>
<dbReference type="PATRIC" id="fig|231023.4.peg.5243"/>
<accession>I3V4M2</accession>
<evidence type="ECO:0000259" key="4">
    <source>
        <dbReference type="PROSITE" id="PS50987"/>
    </source>
</evidence>
<sequence>MAGVTLHKRPEHPCLIPLHRSYALTDPRTPVAAEDLDALIKVLAHPIRRQILTWLKQPALHFPDQSYGHAFGVCAQQIFQRCDLAQSTMSTHLAQLQGVGLLLVNQQGRSKFFSRNEALIQSMLKALQDTL</sequence>
<dbReference type="Gene3D" id="1.10.10.10">
    <property type="entry name" value="Winged helix-like DNA-binding domain superfamily/Winged helix DNA-binding domain"/>
    <property type="match status" value="1"/>
</dbReference>
<evidence type="ECO:0000313" key="6">
    <source>
        <dbReference type="Proteomes" id="UP000005268"/>
    </source>
</evidence>
<keyword evidence="2" id="KW-0238">DNA-binding</keyword>
<dbReference type="PROSITE" id="PS50987">
    <property type="entry name" value="HTH_ARSR_2"/>
    <property type="match status" value="1"/>
</dbReference>
<name>I3V4M2_PSEPU</name>
<dbReference type="CDD" id="cd00090">
    <property type="entry name" value="HTH_ARSR"/>
    <property type="match status" value="1"/>
</dbReference>
<dbReference type="HOGENOM" id="CLU_097806_10_0_6"/>
<evidence type="ECO:0000313" key="5">
    <source>
        <dbReference type="EMBL" id="AFK72693.1"/>
    </source>
</evidence>
<keyword evidence="1" id="KW-0805">Transcription regulation</keyword>
<dbReference type="InterPro" id="IPR001845">
    <property type="entry name" value="HTH_ArsR_DNA-bd_dom"/>
</dbReference>